<dbReference type="InterPro" id="IPR014197">
    <property type="entry name" value="Sporulation_prot_YunB"/>
</dbReference>
<dbReference type="Pfam" id="PF09560">
    <property type="entry name" value="Spore_YunB"/>
    <property type="match status" value="1"/>
</dbReference>
<keyword evidence="1" id="KW-0472">Membrane</keyword>
<evidence type="ECO:0000256" key="1">
    <source>
        <dbReference type="SAM" id="Phobius"/>
    </source>
</evidence>
<dbReference type="Proteomes" id="UP001596142">
    <property type="component" value="Unassembled WGS sequence"/>
</dbReference>
<proteinExistence type="predicted"/>
<keyword evidence="1" id="KW-0812">Transmembrane</keyword>
<sequence>MGKNRRWKRQKGPLPFRYVFLLSSIIFIALTIQGLWLVDQGIRPTLIAIAKTETQKIATQAINDAISKKIVENIDMEELMVIEKDNQGNITSVGFNPQVSNRVLSEATLRVQKYLKMVEEGKIEDLGLPDGIEMEFDKETFTENGIIHMIPLGQATNNALLAHLGPKVPVRFTAIGDVKATMTESIYESGINNTYIRVSLDLEVDVKVVIPFATDDAVVPTSIPIGMVFVSGQVPDFYNHGQGDMPAPAIIQEKDLEDIIHPSEENEEEILEVPDQEMEIVPD</sequence>
<comment type="caution">
    <text evidence="2">The sequence shown here is derived from an EMBL/GenBank/DDBJ whole genome shotgun (WGS) entry which is preliminary data.</text>
</comment>
<reference evidence="3" key="1">
    <citation type="journal article" date="2019" name="Int. J. Syst. Evol. Microbiol.">
        <title>The Global Catalogue of Microorganisms (GCM) 10K type strain sequencing project: providing services to taxonomists for standard genome sequencing and annotation.</title>
        <authorList>
            <consortium name="The Broad Institute Genomics Platform"/>
            <consortium name="The Broad Institute Genome Sequencing Center for Infectious Disease"/>
            <person name="Wu L."/>
            <person name="Ma J."/>
        </authorList>
    </citation>
    <scope>NUCLEOTIDE SEQUENCE [LARGE SCALE GENOMIC DNA]</scope>
    <source>
        <strain evidence="3">CECT 7184</strain>
    </source>
</reference>
<keyword evidence="1" id="KW-1133">Transmembrane helix</keyword>
<keyword evidence="3" id="KW-1185">Reference proteome</keyword>
<dbReference type="PIRSF" id="PIRSF021383">
    <property type="entry name" value="YunB"/>
    <property type="match status" value="1"/>
</dbReference>
<organism evidence="2 3">
    <name type="scientific">Thalassorhabdus alkalitolerans</name>
    <dbReference type="NCBI Taxonomy" id="2282697"/>
    <lineage>
        <taxon>Bacteria</taxon>
        <taxon>Bacillati</taxon>
        <taxon>Bacillota</taxon>
        <taxon>Bacilli</taxon>
        <taxon>Bacillales</taxon>
        <taxon>Bacillaceae</taxon>
        <taxon>Thalassorhabdus</taxon>
    </lineage>
</organism>
<dbReference type="RefSeq" id="WP_385937093.1">
    <property type="nucleotide sequence ID" value="NZ_JBHSOZ010000002.1"/>
</dbReference>
<evidence type="ECO:0000313" key="3">
    <source>
        <dbReference type="Proteomes" id="UP001596142"/>
    </source>
</evidence>
<gene>
    <name evidence="2" type="primary">yunB</name>
    <name evidence="2" type="ORF">ACFPU1_00190</name>
</gene>
<feature type="transmembrane region" description="Helical" evidence="1">
    <location>
        <begin position="20"/>
        <end position="38"/>
    </location>
</feature>
<protein>
    <submittedName>
        <fullName evidence="2">Sporulation protein YunB</fullName>
    </submittedName>
</protein>
<accession>A0ABW0YFJ0</accession>
<evidence type="ECO:0000313" key="2">
    <source>
        <dbReference type="EMBL" id="MFC5711190.1"/>
    </source>
</evidence>
<name>A0ABW0YFJ0_9BACI</name>
<dbReference type="EMBL" id="JBHSOZ010000002">
    <property type="protein sequence ID" value="MFC5711190.1"/>
    <property type="molecule type" value="Genomic_DNA"/>
</dbReference>
<dbReference type="NCBIfam" id="TIGR02832">
    <property type="entry name" value="spo_yunB"/>
    <property type="match status" value="1"/>
</dbReference>